<dbReference type="EMBL" id="MT631476">
    <property type="protein sequence ID" value="QNO51698.1"/>
    <property type="molecule type" value="Genomic_DNA"/>
</dbReference>
<dbReference type="EMBL" id="MT631455">
    <property type="protein sequence ID" value="QNO50903.1"/>
    <property type="molecule type" value="Genomic_DNA"/>
</dbReference>
<evidence type="ECO:0000313" key="2">
    <source>
        <dbReference type="EMBL" id="QNO51698.1"/>
    </source>
</evidence>
<dbReference type="Gene3D" id="3.30.160.250">
    <property type="match status" value="1"/>
</dbReference>
<protein>
    <recommendedName>
        <fullName evidence="3">HicB-like antitoxin of toxin-antitoxin system domain-containing protein</fullName>
    </recommendedName>
</protein>
<accession>A0A7G9YUL4</accession>
<evidence type="ECO:0000313" key="1">
    <source>
        <dbReference type="EMBL" id="QNO50903.1"/>
    </source>
</evidence>
<gene>
    <name evidence="2" type="ORF">GMKFMAKO_00014</name>
    <name evidence="1" type="ORF">LELLBOIK_00018</name>
</gene>
<reference evidence="2" key="1">
    <citation type="submission" date="2020-06" db="EMBL/GenBank/DDBJ databases">
        <title>Unique genomic features of the anaerobic methanotrophic archaea.</title>
        <authorList>
            <person name="Chadwick G.L."/>
            <person name="Skennerton C.T."/>
            <person name="Laso-Perez R."/>
            <person name="Leu A.O."/>
            <person name="Speth D.R."/>
            <person name="Yu H."/>
            <person name="Morgan-Lang C."/>
            <person name="Hatzenpichler R."/>
            <person name="Goudeau D."/>
            <person name="Malmstrom R."/>
            <person name="Brazelton W.J."/>
            <person name="Woyke T."/>
            <person name="Hallam S.J."/>
            <person name="Tyson G.W."/>
            <person name="Wegener G."/>
            <person name="Boetius A."/>
            <person name="Orphan V."/>
        </authorList>
    </citation>
    <scope>NUCLEOTIDE SEQUENCE</scope>
</reference>
<sequence>MKKIIATVEIWKEGGMFTAYCPELDVASCGHTSEEAKKNLREVIEIQLEETAKLGTLNDFLAEAGYAVEDEVLKIEKKIVGFEELSISVGAL</sequence>
<dbReference type="InterPro" id="IPR035069">
    <property type="entry name" value="TTHA1013/TTHA0281-like"/>
</dbReference>
<name>A0A7G9YUL4_9EURY</name>
<evidence type="ECO:0008006" key="3">
    <source>
        <dbReference type="Google" id="ProtNLM"/>
    </source>
</evidence>
<dbReference type="SUPFAM" id="SSF143100">
    <property type="entry name" value="TTHA1013/TTHA0281-like"/>
    <property type="match status" value="1"/>
</dbReference>
<organism evidence="2">
    <name type="scientific">Candidatus Methanophagaceae archaeon ANME-1 ERB6</name>
    <dbReference type="NCBI Taxonomy" id="2759912"/>
    <lineage>
        <taxon>Archaea</taxon>
        <taxon>Methanobacteriati</taxon>
        <taxon>Methanobacteriota</taxon>
        <taxon>Stenosarchaea group</taxon>
        <taxon>Methanomicrobia</taxon>
        <taxon>Candidatus Methanophagales</taxon>
        <taxon>Candidatus Methanophagaceae</taxon>
    </lineage>
</organism>
<proteinExistence type="predicted"/>
<dbReference type="AlphaFoldDB" id="A0A7G9YUL4"/>